<feature type="region of interest" description="Disordered" evidence="1">
    <location>
        <begin position="615"/>
        <end position="645"/>
    </location>
</feature>
<protein>
    <submittedName>
        <fullName evidence="3">N1221-domain-containing protein</fullName>
    </submittedName>
</protein>
<dbReference type="Pfam" id="PF11882">
    <property type="entry name" value="DUF3402"/>
    <property type="match status" value="1"/>
</dbReference>
<dbReference type="InterPro" id="IPR012486">
    <property type="entry name" value="Far11/STRP_N"/>
</dbReference>
<feature type="compositionally biased region" description="Low complexity" evidence="1">
    <location>
        <begin position="32"/>
        <end position="41"/>
    </location>
</feature>
<dbReference type="STRING" id="1392247.A0A3N4LE41"/>
<proteinExistence type="predicted"/>
<sequence>MNSLPPNPGSSDLTSRLSLDTSKLRDTPPQPSQQQPDPTDSLSLQQLRRVVVDAGKFKQPDYTFVYDTADSLPAELSEWFTYSADTTALILSSRATFERTYATLSQPPHQSAPPKTPPKWNTSKDVKRRRFIARCADLLENADAEQRLVGLEGLFYVVQGCFGEVRGGEEEQLWRIEKNVALVRAAGVVERVFNCVRGSVGREWGFVEKVVATGKLDEAELAAREQAGKELRVALSVLYFLIEVTRRRDTAPGVHPGEDIEQESLRSECTDLPVPGGLLGFLAVTLSRLRWTDDDTTTFPLHALLALTWKTLLLTFGSSEHHLPAVKRFARVAAGLAPEIDKKEITASPLDYQSFRNDIIAKYPVYDPPRCAFPFDLSSSSASFLPTVAATPPRSEPTGVDALATAGSILEKAVHIATPAPSPPPSPGGGKGGKKQNYQTNNNFPFLYPAGDGDGGTGGCWWKEECELGVPASIKEAGELFAGRVRSTLAMRQLWDEKEAYERYERGWDVDLEERKGVKVDEEEGGREKRWEEKRLEAVEELFKVALPQLQSLVIVMLKVILAAVTAPPLQAPPLPPQGQQISFADQENGRDEKMDFGASIKGSWNIFGRNTQEQNKFSSTNPNANASTAANAKAAGEGGQPDLNANHKLWEEEKEAEEKRRDAQRMREITSKAVSAILLGLLKWFRVSRTYKKRAE</sequence>
<dbReference type="Proteomes" id="UP000277580">
    <property type="component" value="Unassembled WGS sequence"/>
</dbReference>
<name>A0A3N4LE41_9PEZI</name>
<feature type="domain" description="Far11/STRP N-terminal" evidence="2">
    <location>
        <begin position="59"/>
        <end position="379"/>
    </location>
</feature>
<dbReference type="AlphaFoldDB" id="A0A3N4LE41"/>
<dbReference type="GO" id="GO:0007010">
    <property type="term" value="P:cytoskeleton organization"/>
    <property type="evidence" value="ECO:0007669"/>
    <property type="project" value="TreeGrafter"/>
</dbReference>
<organism evidence="3 4">
    <name type="scientific">Morchella conica CCBAS932</name>
    <dbReference type="NCBI Taxonomy" id="1392247"/>
    <lineage>
        <taxon>Eukaryota</taxon>
        <taxon>Fungi</taxon>
        <taxon>Dikarya</taxon>
        <taxon>Ascomycota</taxon>
        <taxon>Pezizomycotina</taxon>
        <taxon>Pezizomycetes</taxon>
        <taxon>Pezizales</taxon>
        <taxon>Morchellaceae</taxon>
        <taxon>Morchella</taxon>
    </lineage>
</organism>
<dbReference type="EMBL" id="ML119110">
    <property type="protein sequence ID" value="RPB16205.1"/>
    <property type="molecule type" value="Genomic_DNA"/>
</dbReference>
<keyword evidence="4" id="KW-1185">Reference proteome</keyword>
<feature type="compositionally biased region" description="Low complexity" evidence="1">
    <location>
        <begin position="10"/>
        <end position="21"/>
    </location>
</feature>
<dbReference type="GO" id="GO:0005829">
    <property type="term" value="C:cytosol"/>
    <property type="evidence" value="ECO:0007669"/>
    <property type="project" value="TreeGrafter"/>
</dbReference>
<dbReference type="PANTHER" id="PTHR13239:SF4">
    <property type="entry name" value="AT25231P"/>
    <property type="match status" value="1"/>
</dbReference>
<evidence type="ECO:0000259" key="2">
    <source>
        <dbReference type="SMART" id="SM01292"/>
    </source>
</evidence>
<dbReference type="PANTHER" id="PTHR13239">
    <property type="entry name" value="PROTEIN REQUIRED FOR HYPHAL ANASTOMOSIS HAM-2"/>
    <property type="match status" value="1"/>
</dbReference>
<feature type="compositionally biased region" description="Low complexity" evidence="1">
    <location>
        <begin position="619"/>
        <end position="636"/>
    </location>
</feature>
<accession>A0A3N4LE41</accession>
<feature type="region of interest" description="Disordered" evidence="1">
    <location>
        <begin position="104"/>
        <end position="123"/>
    </location>
</feature>
<feature type="region of interest" description="Disordered" evidence="1">
    <location>
        <begin position="417"/>
        <end position="438"/>
    </location>
</feature>
<dbReference type="Pfam" id="PF07923">
    <property type="entry name" value="N1221"/>
    <property type="match status" value="1"/>
</dbReference>
<reference evidence="3 4" key="1">
    <citation type="journal article" date="2018" name="Nat. Ecol. Evol.">
        <title>Pezizomycetes genomes reveal the molecular basis of ectomycorrhizal truffle lifestyle.</title>
        <authorList>
            <person name="Murat C."/>
            <person name="Payen T."/>
            <person name="Noel B."/>
            <person name="Kuo A."/>
            <person name="Morin E."/>
            <person name="Chen J."/>
            <person name="Kohler A."/>
            <person name="Krizsan K."/>
            <person name="Balestrini R."/>
            <person name="Da Silva C."/>
            <person name="Montanini B."/>
            <person name="Hainaut M."/>
            <person name="Levati E."/>
            <person name="Barry K.W."/>
            <person name="Belfiori B."/>
            <person name="Cichocki N."/>
            <person name="Clum A."/>
            <person name="Dockter R.B."/>
            <person name="Fauchery L."/>
            <person name="Guy J."/>
            <person name="Iotti M."/>
            <person name="Le Tacon F."/>
            <person name="Lindquist E.A."/>
            <person name="Lipzen A."/>
            <person name="Malagnac F."/>
            <person name="Mello A."/>
            <person name="Molinier V."/>
            <person name="Miyauchi S."/>
            <person name="Poulain J."/>
            <person name="Riccioni C."/>
            <person name="Rubini A."/>
            <person name="Sitrit Y."/>
            <person name="Splivallo R."/>
            <person name="Traeger S."/>
            <person name="Wang M."/>
            <person name="Zifcakova L."/>
            <person name="Wipf D."/>
            <person name="Zambonelli A."/>
            <person name="Paolocci F."/>
            <person name="Nowrousian M."/>
            <person name="Ottonello S."/>
            <person name="Baldrian P."/>
            <person name="Spatafora J.W."/>
            <person name="Henrissat B."/>
            <person name="Nagy L.G."/>
            <person name="Aury J.M."/>
            <person name="Wincker P."/>
            <person name="Grigoriev I.V."/>
            <person name="Bonfante P."/>
            <person name="Martin F.M."/>
        </authorList>
    </citation>
    <scope>NUCLEOTIDE SEQUENCE [LARGE SCALE GENOMIC DNA]</scope>
    <source>
        <strain evidence="3 4">CCBAS932</strain>
    </source>
</reference>
<evidence type="ECO:0000313" key="4">
    <source>
        <dbReference type="Proteomes" id="UP000277580"/>
    </source>
</evidence>
<dbReference type="SMART" id="SM01292">
    <property type="entry name" value="N1221"/>
    <property type="match status" value="1"/>
</dbReference>
<dbReference type="InterPro" id="IPR040185">
    <property type="entry name" value="Far11/STRP"/>
</dbReference>
<dbReference type="OrthoDB" id="18234at2759"/>
<dbReference type="InterPro" id="IPR021819">
    <property type="entry name" value="Far11/STRP_C"/>
</dbReference>
<evidence type="ECO:0000313" key="3">
    <source>
        <dbReference type="EMBL" id="RPB16205.1"/>
    </source>
</evidence>
<evidence type="ECO:0000256" key="1">
    <source>
        <dbReference type="SAM" id="MobiDB-lite"/>
    </source>
</evidence>
<dbReference type="InParanoid" id="A0A3N4LE41"/>
<gene>
    <name evidence="3" type="ORF">P167DRAFT_542455</name>
</gene>
<feature type="region of interest" description="Disordered" evidence="1">
    <location>
        <begin position="1"/>
        <end position="44"/>
    </location>
</feature>